<feature type="transmembrane region" description="Helical" evidence="1">
    <location>
        <begin position="194"/>
        <end position="213"/>
    </location>
</feature>
<keyword evidence="1" id="KW-1133">Transmembrane helix</keyword>
<protein>
    <submittedName>
        <fullName evidence="2">Variable surface protein</fullName>
    </submittedName>
</protein>
<sequence>MLCNISTKIYTDYEFVGSFPKCEEIMKKYSGHNEPFVQCTEAHTSNAIFKYYNFLGKKCDTALSYVNHMNSPLFTQYLKESACFFFYYWIYNHIFDKQYSDDIKKFYDLLSKSLGIDITINCDAYNENINKSVLEVITNTYNKHKSLDIIKLNCESNKDEEFCEKISDIVNKYNGFKKIQVDETKITYPYQINIKFTIIITLFVISPYGSYMVRQLKRIRNKLNNVDGQWNIMNQREISQNISSDMMFNVLYNCD</sequence>
<dbReference type="GeneID" id="39745396"/>
<keyword evidence="1" id="KW-0472">Membrane</keyword>
<dbReference type="RefSeq" id="XP_028547177.1">
    <property type="nucleotide sequence ID" value="XM_028691376.1"/>
</dbReference>
<accession>A0A1Y1JT25</accession>
<evidence type="ECO:0000256" key="1">
    <source>
        <dbReference type="SAM" id="Phobius"/>
    </source>
</evidence>
<organism evidence="2 3">
    <name type="scientific">Plasmodium gonderi</name>
    <dbReference type="NCBI Taxonomy" id="77519"/>
    <lineage>
        <taxon>Eukaryota</taxon>
        <taxon>Sar</taxon>
        <taxon>Alveolata</taxon>
        <taxon>Apicomplexa</taxon>
        <taxon>Aconoidasida</taxon>
        <taxon>Haemosporida</taxon>
        <taxon>Plasmodiidae</taxon>
        <taxon>Plasmodium</taxon>
        <taxon>Plasmodium (Plasmodium)</taxon>
    </lineage>
</organism>
<name>A0A1Y1JT25_PLAGO</name>
<dbReference type="EMBL" id="BDQF01000479">
    <property type="protein sequence ID" value="GAW84588.1"/>
    <property type="molecule type" value="Genomic_DNA"/>
</dbReference>
<dbReference type="Proteomes" id="UP000195521">
    <property type="component" value="Unassembled WGS sequence"/>
</dbReference>
<dbReference type="OrthoDB" id="381216at2759"/>
<reference evidence="3" key="1">
    <citation type="submission" date="2017-04" db="EMBL/GenBank/DDBJ databases">
        <title>Plasmodium gonderi genome.</title>
        <authorList>
            <person name="Arisue N."/>
            <person name="Honma H."/>
            <person name="Kawai S."/>
            <person name="Tougan T."/>
            <person name="Tanabe K."/>
            <person name="Horii T."/>
        </authorList>
    </citation>
    <scope>NUCLEOTIDE SEQUENCE [LARGE SCALE GENOMIC DNA]</scope>
    <source>
        <strain evidence="3">ATCC 30045</strain>
    </source>
</reference>
<evidence type="ECO:0000313" key="3">
    <source>
        <dbReference type="Proteomes" id="UP000195521"/>
    </source>
</evidence>
<gene>
    <name evidence="2" type="ORF">PGO_003845</name>
</gene>
<proteinExistence type="predicted"/>
<dbReference type="AlphaFoldDB" id="A0A1Y1JT25"/>
<evidence type="ECO:0000313" key="2">
    <source>
        <dbReference type="EMBL" id="GAW84588.1"/>
    </source>
</evidence>
<keyword evidence="1" id="KW-0812">Transmembrane</keyword>
<keyword evidence="3" id="KW-1185">Reference proteome</keyword>
<comment type="caution">
    <text evidence="2">The sequence shown here is derived from an EMBL/GenBank/DDBJ whole genome shotgun (WGS) entry which is preliminary data.</text>
</comment>